<dbReference type="PROSITE" id="PS50977">
    <property type="entry name" value="HTH_TETR_2"/>
    <property type="match status" value="1"/>
</dbReference>
<dbReference type="SUPFAM" id="SSF48498">
    <property type="entry name" value="Tetracyclin repressor-like, C-terminal domain"/>
    <property type="match status" value="1"/>
</dbReference>
<dbReference type="Gene3D" id="1.10.357.10">
    <property type="entry name" value="Tetracycline Repressor, domain 2"/>
    <property type="match status" value="1"/>
</dbReference>
<reference evidence="7" key="1">
    <citation type="submission" date="2017-08" db="EMBL/GenBank/DDBJ databases">
        <authorList>
            <person name="Varghese N."/>
            <person name="Submissions S."/>
        </authorList>
    </citation>
    <scope>NUCLEOTIDE SEQUENCE [LARGE SCALE GENOMIC DNA]</scope>
    <source>
        <strain evidence="7">USBA17B2</strain>
    </source>
</reference>
<dbReference type="PANTHER" id="PTHR47506">
    <property type="entry name" value="TRANSCRIPTIONAL REGULATORY PROTEIN"/>
    <property type="match status" value="1"/>
</dbReference>
<dbReference type="AlphaFoldDB" id="A0A285VUD3"/>
<dbReference type="InterPro" id="IPR009057">
    <property type="entry name" value="Homeodomain-like_sf"/>
</dbReference>
<sequence length="191" mass="20894">MTRCHYFYSGQVNSLRDQALDAAIELLGTQGLKALTHRRVDERADLPQGSTSNYFRTRDALLRGVADAILEREISGMQAAFAPRSAEELLEALVSLLDRTTEDQRTLTTARLVLFMEASHNPALRESLGRGRTALEAALQGALRELGATDTVASTRAVMACAEGLILHRVARHDDSDIRPVLELVVRAALA</sequence>
<keyword evidence="3" id="KW-0804">Transcription</keyword>
<dbReference type="InterPro" id="IPR041583">
    <property type="entry name" value="TetR_C_31"/>
</dbReference>
<dbReference type="InterPro" id="IPR036271">
    <property type="entry name" value="Tet_transcr_reg_TetR-rel_C_sf"/>
</dbReference>
<accession>A0A285VUD3</accession>
<keyword evidence="1" id="KW-0805">Transcription regulation</keyword>
<keyword evidence="2 4" id="KW-0238">DNA-binding</keyword>
<protein>
    <submittedName>
        <fullName evidence="6">Transcriptional regulator, TetR family</fullName>
    </submittedName>
</protein>
<feature type="DNA-binding region" description="H-T-H motif" evidence="4">
    <location>
        <begin position="36"/>
        <end position="55"/>
    </location>
</feature>
<evidence type="ECO:0000313" key="6">
    <source>
        <dbReference type="EMBL" id="SOC57690.1"/>
    </source>
</evidence>
<feature type="domain" description="HTH tetR-type" evidence="5">
    <location>
        <begin position="13"/>
        <end position="73"/>
    </location>
</feature>
<organism evidence="6 7">
    <name type="scientific">Ornithinimicrobium cerasi</name>
    <dbReference type="NCBI Taxonomy" id="2248773"/>
    <lineage>
        <taxon>Bacteria</taxon>
        <taxon>Bacillati</taxon>
        <taxon>Actinomycetota</taxon>
        <taxon>Actinomycetes</taxon>
        <taxon>Micrococcales</taxon>
        <taxon>Ornithinimicrobiaceae</taxon>
        <taxon>Ornithinimicrobium</taxon>
    </lineage>
</organism>
<dbReference type="PANTHER" id="PTHR47506:SF6">
    <property type="entry name" value="HTH-TYPE TRANSCRIPTIONAL REPRESSOR NEMR"/>
    <property type="match status" value="1"/>
</dbReference>
<keyword evidence="7" id="KW-1185">Reference proteome</keyword>
<evidence type="ECO:0000256" key="4">
    <source>
        <dbReference type="PROSITE-ProRule" id="PRU00335"/>
    </source>
</evidence>
<dbReference type="GO" id="GO:0003677">
    <property type="term" value="F:DNA binding"/>
    <property type="evidence" value="ECO:0007669"/>
    <property type="project" value="UniProtKB-UniRule"/>
</dbReference>
<evidence type="ECO:0000256" key="2">
    <source>
        <dbReference type="ARBA" id="ARBA00023125"/>
    </source>
</evidence>
<dbReference type="Pfam" id="PF17940">
    <property type="entry name" value="TetR_C_31"/>
    <property type="match status" value="1"/>
</dbReference>
<evidence type="ECO:0000313" key="7">
    <source>
        <dbReference type="Proteomes" id="UP000219688"/>
    </source>
</evidence>
<name>A0A285VUD3_9MICO</name>
<evidence type="ECO:0000256" key="3">
    <source>
        <dbReference type="ARBA" id="ARBA00023163"/>
    </source>
</evidence>
<dbReference type="Proteomes" id="UP000219688">
    <property type="component" value="Unassembled WGS sequence"/>
</dbReference>
<dbReference type="EMBL" id="OBQK01000015">
    <property type="protein sequence ID" value="SOC57690.1"/>
    <property type="molecule type" value="Genomic_DNA"/>
</dbReference>
<gene>
    <name evidence="6" type="ORF">SAMN05421879_11520</name>
</gene>
<dbReference type="InterPro" id="IPR001647">
    <property type="entry name" value="HTH_TetR"/>
</dbReference>
<proteinExistence type="predicted"/>
<evidence type="ECO:0000259" key="5">
    <source>
        <dbReference type="PROSITE" id="PS50977"/>
    </source>
</evidence>
<dbReference type="Pfam" id="PF00440">
    <property type="entry name" value="TetR_N"/>
    <property type="match status" value="1"/>
</dbReference>
<dbReference type="SUPFAM" id="SSF46689">
    <property type="entry name" value="Homeodomain-like"/>
    <property type="match status" value="1"/>
</dbReference>
<evidence type="ECO:0000256" key="1">
    <source>
        <dbReference type="ARBA" id="ARBA00023015"/>
    </source>
</evidence>